<sequence length="54" mass="5670">MAAIGASPDEGSGDRCACYILEDPFGQGIGVELVRALDSHPPNLSNVFCECDTK</sequence>
<protein>
    <submittedName>
        <fullName evidence="1">Jg14689 protein</fullName>
    </submittedName>
</protein>
<feature type="non-terminal residue" evidence="1">
    <location>
        <position position="1"/>
    </location>
</feature>
<gene>
    <name evidence="1" type="primary">jg14689</name>
    <name evidence="1" type="ORF">PAEG_LOCUS2435</name>
</gene>
<reference evidence="1" key="1">
    <citation type="submission" date="2022-03" db="EMBL/GenBank/DDBJ databases">
        <authorList>
            <person name="Lindestad O."/>
        </authorList>
    </citation>
    <scope>NUCLEOTIDE SEQUENCE</scope>
</reference>
<proteinExistence type="predicted"/>
<evidence type="ECO:0000313" key="2">
    <source>
        <dbReference type="Proteomes" id="UP000838756"/>
    </source>
</evidence>
<dbReference type="Proteomes" id="UP000838756">
    <property type="component" value="Unassembled WGS sequence"/>
</dbReference>
<comment type="caution">
    <text evidence="1">The sequence shown here is derived from an EMBL/GenBank/DDBJ whole genome shotgun (WGS) entry which is preliminary data.</text>
</comment>
<dbReference type="EMBL" id="CAKXAJ010007682">
    <property type="protein sequence ID" value="CAH2210530.1"/>
    <property type="molecule type" value="Genomic_DNA"/>
</dbReference>
<dbReference type="OrthoDB" id="8122834at2759"/>
<organism evidence="1 2">
    <name type="scientific">Pararge aegeria aegeria</name>
    <dbReference type="NCBI Taxonomy" id="348720"/>
    <lineage>
        <taxon>Eukaryota</taxon>
        <taxon>Metazoa</taxon>
        <taxon>Ecdysozoa</taxon>
        <taxon>Arthropoda</taxon>
        <taxon>Hexapoda</taxon>
        <taxon>Insecta</taxon>
        <taxon>Pterygota</taxon>
        <taxon>Neoptera</taxon>
        <taxon>Endopterygota</taxon>
        <taxon>Lepidoptera</taxon>
        <taxon>Glossata</taxon>
        <taxon>Ditrysia</taxon>
        <taxon>Papilionoidea</taxon>
        <taxon>Nymphalidae</taxon>
        <taxon>Satyrinae</taxon>
        <taxon>Satyrini</taxon>
        <taxon>Parargina</taxon>
        <taxon>Pararge</taxon>
    </lineage>
</organism>
<dbReference type="AlphaFoldDB" id="A0A8S4QH30"/>
<name>A0A8S4QH30_9NEOP</name>
<keyword evidence="2" id="KW-1185">Reference proteome</keyword>
<accession>A0A8S4QH30</accession>
<evidence type="ECO:0000313" key="1">
    <source>
        <dbReference type="EMBL" id="CAH2210530.1"/>
    </source>
</evidence>